<dbReference type="OrthoDB" id="423341at2759"/>
<protein>
    <submittedName>
        <fullName evidence="3">RE1 protein</fullName>
    </submittedName>
</protein>
<feature type="region of interest" description="Disordered" evidence="1">
    <location>
        <begin position="366"/>
        <end position="398"/>
    </location>
</feature>
<evidence type="ECO:0000313" key="4">
    <source>
        <dbReference type="Proteomes" id="UP000601435"/>
    </source>
</evidence>
<dbReference type="AlphaFoldDB" id="A0A813AUT8"/>
<dbReference type="Pfam" id="PF07727">
    <property type="entry name" value="RVT_2"/>
    <property type="match status" value="1"/>
</dbReference>
<gene>
    <name evidence="3" type="primary">RE1</name>
    <name evidence="3" type="ORF">SNEC2469_LOCUS28598</name>
</gene>
<evidence type="ECO:0000256" key="1">
    <source>
        <dbReference type="SAM" id="MobiDB-lite"/>
    </source>
</evidence>
<name>A0A813AUT8_9DINO</name>
<reference evidence="3" key="1">
    <citation type="submission" date="2021-02" db="EMBL/GenBank/DDBJ databases">
        <authorList>
            <person name="Dougan E. K."/>
            <person name="Rhodes N."/>
            <person name="Thang M."/>
            <person name="Chan C."/>
        </authorList>
    </citation>
    <scope>NUCLEOTIDE SEQUENCE</scope>
</reference>
<feature type="non-terminal residue" evidence="3">
    <location>
        <position position="752"/>
    </location>
</feature>
<feature type="compositionally biased region" description="Low complexity" evidence="1">
    <location>
        <begin position="44"/>
        <end position="55"/>
    </location>
</feature>
<keyword evidence="4" id="KW-1185">Reference proteome</keyword>
<organism evidence="3 4">
    <name type="scientific">Symbiodinium necroappetens</name>
    <dbReference type="NCBI Taxonomy" id="1628268"/>
    <lineage>
        <taxon>Eukaryota</taxon>
        <taxon>Sar</taxon>
        <taxon>Alveolata</taxon>
        <taxon>Dinophyceae</taxon>
        <taxon>Suessiales</taxon>
        <taxon>Symbiodiniaceae</taxon>
        <taxon>Symbiodinium</taxon>
    </lineage>
</organism>
<dbReference type="InterPro" id="IPR036397">
    <property type="entry name" value="RNaseH_sf"/>
</dbReference>
<feature type="non-terminal residue" evidence="3">
    <location>
        <position position="1"/>
    </location>
</feature>
<dbReference type="Proteomes" id="UP000601435">
    <property type="component" value="Unassembled WGS sequence"/>
</dbReference>
<evidence type="ECO:0000259" key="2">
    <source>
        <dbReference type="Pfam" id="PF07727"/>
    </source>
</evidence>
<dbReference type="InterPro" id="IPR013103">
    <property type="entry name" value="RVT_2"/>
</dbReference>
<sequence>TPEDENPQNTKDENPQNTKDENPQNTKDENLQNIKGLEQEELEAYAANNAAEQLQGLDRRDPVPRSQPEGPPSAEEVAAHNLTHVPFQRWCESCVATRSRADAHHTGANRETKVPVVQIDFYFTSLDDHARPAGQGEQDTCCLIGVDLETKMVLSVPGPNKGAVILHRAAEEVTRFTISLHGDEAVILQSDGEPAIKAVARAVAAARNKLGKKTVQRTTPVAAHQSNGGAERAVQTVRRLGTCLFHALELKAGTFPADTPLKLWAQVHGAFLYNRFHVLPGVLQTPYELAYGGRKFTKALCHKGEPRWIKGLWVGMSTTSGANHLMTTYGHIQSESVRRATEEQQLTANQVEDMCITGWPWNRDHVEQPRRRKKEPRRAEAAPTLEAGVQLPLGAPPGHPLLPEEDNEAQAVEAAAKGRGAFEKPVAECKTKPVESQEPIEAEEMSGGGGADATTEPAEVVHQPGPDEAMDADEEFAVRMVETVDAAWHEAWENTAYGEAEDFDGEQPPDLSPEDLAELDDQAEIEELTCLEGMNEQAEHLSTVFVKTWKKGPDGWFRRARLVARQYRWASDMLEEDTFSPASVSTLARLVPLLAQKWGTPIYIMDVKDAYLCVPQPEDEPVVVTAPRSYVNKFGASKTWKLGRVLPGQRRGAQEWCHQLAGDLNNANLESMPEVPTLYRASGSGERYVAQVHVDDIMATGDAEPHGRVEKDLTNRYTVKIAGPYQQPGDEFEFLKRRYQIQSDGSITVRAP</sequence>
<feature type="domain" description="Reverse transcriptase Ty1/copia-type" evidence="2">
    <location>
        <begin position="558"/>
        <end position="720"/>
    </location>
</feature>
<dbReference type="GO" id="GO:0003676">
    <property type="term" value="F:nucleic acid binding"/>
    <property type="evidence" value="ECO:0007669"/>
    <property type="project" value="InterPro"/>
</dbReference>
<dbReference type="EMBL" id="CAJNJA010062500">
    <property type="protein sequence ID" value="CAE7876657.1"/>
    <property type="molecule type" value="Genomic_DNA"/>
</dbReference>
<accession>A0A813AUT8</accession>
<feature type="compositionally biased region" description="Basic and acidic residues" evidence="1">
    <location>
        <begin position="420"/>
        <end position="435"/>
    </location>
</feature>
<proteinExistence type="predicted"/>
<comment type="caution">
    <text evidence="3">The sequence shown here is derived from an EMBL/GenBank/DDBJ whole genome shotgun (WGS) entry which is preliminary data.</text>
</comment>
<evidence type="ECO:0000313" key="3">
    <source>
        <dbReference type="EMBL" id="CAE7876657.1"/>
    </source>
</evidence>
<feature type="region of interest" description="Disordered" evidence="1">
    <location>
        <begin position="417"/>
        <end position="468"/>
    </location>
</feature>
<feature type="compositionally biased region" description="Basic and acidic residues" evidence="1">
    <location>
        <begin position="10"/>
        <end position="30"/>
    </location>
</feature>
<feature type="region of interest" description="Disordered" evidence="1">
    <location>
        <begin position="1"/>
        <end position="75"/>
    </location>
</feature>
<dbReference type="Gene3D" id="3.30.420.10">
    <property type="entry name" value="Ribonuclease H-like superfamily/Ribonuclease H"/>
    <property type="match status" value="1"/>
</dbReference>